<feature type="compositionally biased region" description="Basic and acidic residues" evidence="1">
    <location>
        <begin position="17"/>
        <end position="29"/>
    </location>
</feature>
<evidence type="ECO:0000259" key="2">
    <source>
        <dbReference type="Pfam" id="PF18557"/>
    </source>
</evidence>
<reference evidence="4" key="2">
    <citation type="submission" date="2015-04" db="EMBL/GenBank/DDBJ databases">
        <title>The complete genome sequence of Erythrobacter sp. s21-N3.</title>
        <authorList>
            <person name="Zhuang L."/>
            <person name="Liu Y."/>
            <person name="Shao Z."/>
        </authorList>
    </citation>
    <scope>NUCLEOTIDE SEQUENCE [LARGE SCALE GENOMIC DNA]</scope>
    <source>
        <strain evidence="4">s21-N3</strain>
    </source>
</reference>
<dbReference type="Proteomes" id="UP000059113">
    <property type="component" value="Chromosome"/>
</dbReference>
<feature type="region of interest" description="Disordered" evidence="1">
    <location>
        <begin position="1"/>
        <end position="32"/>
    </location>
</feature>
<evidence type="ECO:0000256" key="1">
    <source>
        <dbReference type="SAM" id="MobiDB-lite"/>
    </source>
</evidence>
<name>A0A0H4VEP5_9SPHN</name>
<dbReference type="PATRIC" id="fig|1648404.4.peg.941"/>
<feature type="domain" description="Anti-sigma factor NepR" evidence="2">
    <location>
        <begin position="29"/>
        <end position="61"/>
    </location>
</feature>
<sequence>MAARAAKDTSQKAPGKAKADDKDGKKGDPEWTTGLKRLYDNVLDEPLPDAFADLLSKLDENGAK</sequence>
<dbReference type="AlphaFoldDB" id="A0A0H4VEP5"/>
<feature type="compositionally biased region" description="Basic and acidic residues" evidence="1">
    <location>
        <begin position="1"/>
        <end position="10"/>
    </location>
</feature>
<organism evidence="3 4">
    <name type="scientific">Aurantiacibacter atlanticus</name>
    <dbReference type="NCBI Taxonomy" id="1648404"/>
    <lineage>
        <taxon>Bacteria</taxon>
        <taxon>Pseudomonadati</taxon>
        <taxon>Pseudomonadota</taxon>
        <taxon>Alphaproteobacteria</taxon>
        <taxon>Sphingomonadales</taxon>
        <taxon>Erythrobacteraceae</taxon>
        <taxon>Aurantiacibacter</taxon>
    </lineage>
</organism>
<protein>
    <recommendedName>
        <fullName evidence="2">Anti-sigma factor NepR domain-containing protein</fullName>
    </recommendedName>
</protein>
<keyword evidence="4" id="KW-1185">Reference proteome</keyword>
<evidence type="ECO:0000313" key="3">
    <source>
        <dbReference type="EMBL" id="AKQ43167.1"/>
    </source>
</evidence>
<dbReference type="EMBL" id="CP011310">
    <property type="protein sequence ID" value="AKQ43167.1"/>
    <property type="molecule type" value="Genomic_DNA"/>
</dbReference>
<dbReference type="STRING" id="1648404.CP97_04485"/>
<proteinExistence type="predicted"/>
<gene>
    <name evidence="3" type="ORF">CP97_04485</name>
</gene>
<dbReference type="KEGG" id="ery:CP97_04485"/>
<dbReference type="Pfam" id="PF18557">
    <property type="entry name" value="NepR"/>
    <property type="match status" value="1"/>
</dbReference>
<reference evidence="3 4" key="1">
    <citation type="journal article" date="2015" name="Int. J. Syst. Evol. Microbiol.">
        <title>Erythrobacter atlanticus sp. nov., a bacterium from ocean sediment able to degrade polycyclic aromatic hydrocarbons.</title>
        <authorList>
            <person name="Zhuang L."/>
            <person name="Liu Y."/>
            <person name="Wang L."/>
            <person name="Wang W."/>
            <person name="Shao Z."/>
        </authorList>
    </citation>
    <scope>NUCLEOTIDE SEQUENCE [LARGE SCALE GENOMIC DNA]</scope>
    <source>
        <strain evidence="4">s21-N3</strain>
    </source>
</reference>
<dbReference type="InterPro" id="IPR041649">
    <property type="entry name" value="NepR"/>
</dbReference>
<evidence type="ECO:0000313" key="4">
    <source>
        <dbReference type="Proteomes" id="UP000059113"/>
    </source>
</evidence>
<dbReference type="OrthoDB" id="7510396at2"/>
<accession>A0A0H4VEP5</accession>